<dbReference type="InterPro" id="IPR002562">
    <property type="entry name" value="3'-5'_exonuclease_dom"/>
</dbReference>
<dbReference type="InterPro" id="IPR036397">
    <property type="entry name" value="RNaseH_sf"/>
</dbReference>
<dbReference type="InterPro" id="IPR051132">
    <property type="entry name" value="3-5_Exonuclease_domain"/>
</dbReference>
<dbReference type="GO" id="GO:0005634">
    <property type="term" value="C:nucleus"/>
    <property type="evidence" value="ECO:0007669"/>
    <property type="project" value="UniProtKB-SubCell"/>
</dbReference>
<evidence type="ECO:0000256" key="7">
    <source>
        <dbReference type="ARBA" id="ARBA00023242"/>
    </source>
</evidence>
<evidence type="ECO:0000256" key="1">
    <source>
        <dbReference type="ARBA" id="ARBA00004123"/>
    </source>
</evidence>
<evidence type="ECO:0000256" key="3">
    <source>
        <dbReference type="ARBA" id="ARBA00022723"/>
    </source>
</evidence>
<dbReference type="PANTHER" id="PTHR13620">
    <property type="entry name" value="3-5 EXONUCLEASE"/>
    <property type="match status" value="1"/>
</dbReference>
<dbReference type="PANTHER" id="PTHR13620:SF109">
    <property type="entry name" value="3'-5' EXONUCLEASE"/>
    <property type="match status" value="1"/>
</dbReference>
<accession>A0AAW0AM45</accession>
<evidence type="ECO:0000259" key="10">
    <source>
        <dbReference type="Pfam" id="PF01612"/>
    </source>
</evidence>
<keyword evidence="7" id="KW-0539">Nucleus</keyword>
<evidence type="ECO:0000256" key="4">
    <source>
        <dbReference type="ARBA" id="ARBA00022801"/>
    </source>
</evidence>
<dbReference type="EMBL" id="JAWWNJ010000057">
    <property type="protein sequence ID" value="KAK7014184.1"/>
    <property type="molecule type" value="Genomic_DNA"/>
</dbReference>
<protein>
    <recommendedName>
        <fullName evidence="8">3'-5' exonuclease</fullName>
    </recommendedName>
    <alternativeName>
        <fullName evidence="9">Werner Syndrome-like exonuclease</fullName>
    </alternativeName>
</protein>
<evidence type="ECO:0000256" key="2">
    <source>
        <dbReference type="ARBA" id="ARBA00022722"/>
    </source>
</evidence>
<sequence length="340" mass="38512">MKHLLRNLELIQCYFSFFEPATKETEKKNLAASRASIQFLAYKIFGVHFVDSVDSALNHILARELNMASEEPRFAPDSAAIRINLGSTDLAPLELTFKAFLLTDVEEANKHLDSIQSHSVVGLDTEYKPGIGKQTREAKLCVVQIAVERRVYVLDMTAMQTCPDDLRRILEDPSIIKCGAGLNSDAQVLWTALHVNARSFRDVGHMSRIAFPVHYRAVSHPLSMQRCVEDILHRSMDKTDQRADWHLGLTDTAGGRDVQKLFRYAALDAQASLQIYRVLDECLLETAMQRKVRIPGEWITHHCVEGKPMRTATDVNGKHVEWSFTICPWFVGGVFSNFWP</sequence>
<keyword evidence="2" id="KW-0540">Nuclease</keyword>
<dbReference type="SUPFAM" id="SSF53098">
    <property type="entry name" value="Ribonuclease H-like"/>
    <property type="match status" value="1"/>
</dbReference>
<keyword evidence="3" id="KW-0479">Metal-binding</keyword>
<dbReference type="GO" id="GO:0046872">
    <property type="term" value="F:metal ion binding"/>
    <property type="evidence" value="ECO:0007669"/>
    <property type="project" value="UniProtKB-KW"/>
</dbReference>
<organism evidence="11 12">
    <name type="scientific">Favolaschia claudopus</name>
    <dbReference type="NCBI Taxonomy" id="2862362"/>
    <lineage>
        <taxon>Eukaryota</taxon>
        <taxon>Fungi</taxon>
        <taxon>Dikarya</taxon>
        <taxon>Basidiomycota</taxon>
        <taxon>Agaricomycotina</taxon>
        <taxon>Agaricomycetes</taxon>
        <taxon>Agaricomycetidae</taxon>
        <taxon>Agaricales</taxon>
        <taxon>Marasmiineae</taxon>
        <taxon>Mycenaceae</taxon>
        <taxon>Favolaschia</taxon>
    </lineage>
</organism>
<dbReference type="InterPro" id="IPR012337">
    <property type="entry name" value="RNaseH-like_sf"/>
</dbReference>
<keyword evidence="4" id="KW-0378">Hydrolase</keyword>
<evidence type="ECO:0000313" key="12">
    <source>
        <dbReference type="Proteomes" id="UP001362999"/>
    </source>
</evidence>
<dbReference type="GO" id="GO:0008408">
    <property type="term" value="F:3'-5' exonuclease activity"/>
    <property type="evidence" value="ECO:0007669"/>
    <property type="project" value="InterPro"/>
</dbReference>
<comment type="caution">
    <text evidence="11">The sequence shown here is derived from an EMBL/GenBank/DDBJ whole genome shotgun (WGS) entry which is preliminary data.</text>
</comment>
<reference evidence="11 12" key="1">
    <citation type="journal article" date="2024" name="J Genomics">
        <title>Draft genome sequencing and assembly of Favolaschia claudopus CIRM-BRFM 2984 isolated from oak limbs.</title>
        <authorList>
            <person name="Navarro D."/>
            <person name="Drula E."/>
            <person name="Chaduli D."/>
            <person name="Cazenave R."/>
            <person name="Ahrendt S."/>
            <person name="Wang J."/>
            <person name="Lipzen A."/>
            <person name="Daum C."/>
            <person name="Barry K."/>
            <person name="Grigoriev I.V."/>
            <person name="Favel A."/>
            <person name="Rosso M.N."/>
            <person name="Martin F."/>
        </authorList>
    </citation>
    <scope>NUCLEOTIDE SEQUENCE [LARGE SCALE GENOMIC DNA]</scope>
    <source>
        <strain evidence="11 12">CIRM-BRFM 2984</strain>
    </source>
</reference>
<dbReference type="Gene3D" id="3.30.420.10">
    <property type="entry name" value="Ribonuclease H-like superfamily/Ribonuclease H"/>
    <property type="match status" value="1"/>
</dbReference>
<keyword evidence="5" id="KW-0269">Exonuclease</keyword>
<feature type="domain" description="3'-5' exonuclease" evidence="10">
    <location>
        <begin position="103"/>
        <end position="280"/>
    </location>
</feature>
<evidence type="ECO:0000256" key="6">
    <source>
        <dbReference type="ARBA" id="ARBA00022842"/>
    </source>
</evidence>
<dbReference type="Pfam" id="PF01612">
    <property type="entry name" value="DNA_pol_A_exo1"/>
    <property type="match status" value="1"/>
</dbReference>
<keyword evidence="6" id="KW-0460">Magnesium</keyword>
<dbReference type="AlphaFoldDB" id="A0AAW0AM45"/>
<name>A0AAW0AM45_9AGAR</name>
<dbReference type="GO" id="GO:0003676">
    <property type="term" value="F:nucleic acid binding"/>
    <property type="evidence" value="ECO:0007669"/>
    <property type="project" value="InterPro"/>
</dbReference>
<evidence type="ECO:0000256" key="5">
    <source>
        <dbReference type="ARBA" id="ARBA00022839"/>
    </source>
</evidence>
<dbReference type="CDD" id="cd06141">
    <property type="entry name" value="WRN_exo"/>
    <property type="match status" value="1"/>
</dbReference>
<dbReference type="GO" id="GO:0006139">
    <property type="term" value="P:nucleobase-containing compound metabolic process"/>
    <property type="evidence" value="ECO:0007669"/>
    <property type="project" value="InterPro"/>
</dbReference>
<comment type="subcellular location">
    <subcellularLocation>
        <location evidence="1">Nucleus</location>
    </subcellularLocation>
</comment>
<proteinExistence type="predicted"/>
<evidence type="ECO:0000313" key="11">
    <source>
        <dbReference type="EMBL" id="KAK7014184.1"/>
    </source>
</evidence>
<evidence type="ECO:0000256" key="8">
    <source>
        <dbReference type="ARBA" id="ARBA00040531"/>
    </source>
</evidence>
<dbReference type="Proteomes" id="UP001362999">
    <property type="component" value="Unassembled WGS sequence"/>
</dbReference>
<keyword evidence="12" id="KW-1185">Reference proteome</keyword>
<gene>
    <name evidence="11" type="ORF">R3P38DRAFT_2787590</name>
</gene>
<evidence type="ECO:0000256" key="9">
    <source>
        <dbReference type="ARBA" id="ARBA00042761"/>
    </source>
</evidence>